<dbReference type="NCBIfam" id="TIGR02937">
    <property type="entry name" value="sigma70-ECF"/>
    <property type="match status" value="1"/>
</dbReference>
<comment type="subunit">
    <text evidence="1">Interacts transiently with the RNA polymerase catalytic core formed by RpoA, RpoB, RpoC and RpoZ (2 alpha, 1 beta, 1 beta' and 1 omega subunit) to form the RNA polymerase holoenzyme that can initiate transcription.</text>
</comment>
<dbReference type="InterPro" id="IPR013324">
    <property type="entry name" value="RNA_pol_sigma_r3/r4-like"/>
</dbReference>
<dbReference type="AlphaFoldDB" id="A0A2V2YVN7"/>
<dbReference type="GO" id="GO:0006352">
    <property type="term" value="P:DNA-templated transcription initiation"/>
    <property type="evidence" value="ECO:0007669"/>
    <property type="project" value="InterPro"/>
</dbReference>
<dbReference type="InterPro" id="IPR013325">
    <property type="entry name" value="RNA_pol_sigma_r2"/>
</dbReference>
<feature type="domain" description="RNA polymerase sigma factor 70 region 4 type 2" evidence="3">
    <location>
        <begin position="110"/>
        <end position="157"/>
    </location>
</feature>
<protein>
    <submittedName>
        <fullName evidence="4">RNA polymerase sigma-70 factor (ECF subfamily)</fullName>
    </submittedName>
</protein>
<gene>
    <name evidence="4" type="ORF">DFQ01_105192</name>
</gene>
<evidence type="ECO:0000313" key="5">
    <source>
        <dbReference type="Proteomes" id="UP000246635"/>
    </source>
</evidence>
<organism evidence="4 5">
    <name type="scientific">Paenibacillus cellulosilyticus</name>
    <dbReference type="NCBI Taxonomy" id="375489"/>
    <lineage>
        <taxon>Bacteria</taxon>
        <taxon>Bacillati</taxon>
        <taxon>Bacillota</taxon>
        <taxon>Bacilli</taxon>
        <taxon>Bacillales</taxon>
        <taxon>Paenibacillaceae</taxon>
        <taxon>Paenibacillus</taxon>
    </lineage>
</organism>
<sequence>MDLDTLYRTYKPVLLAYAYRMLGSITDAEDIVQDVFVSVRDLDWQSIEHPKAYLMKMVTNRSINMIRSARRQREVYPGTWLPEPDIRFTTAIAADEPAEQLVLRERFGYALLVLLQQLSPLERAVYILKESLGYPYDEIALMLQKTEAACRKLFSRANAKVGSHAQNEDELTTNSAVAAEPYVQAFTEAVKTGRFESFIHLLTDNAVLLSDGGGKVRTAINPIYGRDRILAFFSGLYNKGSYRGTLHSVSISDQPGVLFVRPDGYMKVFCFGYSSDQTIQYIYSIANPDKLQHIHGSPIH</sequence>
<proteinExistence type="predicted"/>
<keyword evidence="5" id="KW-1185">Reference proteome</keyword>
<dbReference type="SUPFAM" id="SSF54427">
    <property type="entry name" value="NTF2-like"/>
    <property type="match status" value="1"/>
</dbReference>
<evidence type="ECO:0000256" key="1">
    <source>
        <dbReference type="ARBA" id="ARBA00011344"/>
    </source>
</evidence>
<dbReference type="Gene3D" id="3.10.450.50">
    <property type="match status" value="1"/>
</dbReference>
<dbReference type="Pfam" id="PF08281">
    <property type="entry name" value="Sigma70_r4_2"/>
    <property type="match status" value="1"/>
</dbReference>
<dbReference type="Proteomes" id="UP000246635">
    <property type="component" value="Unassembled WGS sequence"/>
</dbReference>
<name>A0A2V2YVN7_9BACL</name>
<comment type="caution">
    <text evidence="4">The sequence shown here is derived from an EMBL/GenBank/DDBJ whole genome shotgun (WGS) entry which is preliminary data.</text>
</comment>
<evidence type="ECO:0000259" key="3">
    <source>
        <dbReference type="Pfam" id="PF08281"/>
    </source>
</evidence>
<dbReference type="GO" id="GO:0016987">
    <property type="term" value="F:sigma factor activity"/>
    <property type="evidence" value="ECO:0007669"/>
    <property type="project" value="InterPro"/>
</dbReference>
<dbReference type="EMBL" id="QGTQ01000005">
    <property type="protein sequence ID" value="PWW05208.1"/>
    <property type="molecule type" value="Genomic_DNA"/>
</dbReference>
<dbReference type="SUPFAM" id="SSF88659">
    <property type="entry name" value="Sigma3 and sigma4 domains of RNA polymerase sigma factors"/>
    <property type="match status" value="1"/>
</dbReference>
<dbReference type="Pfam" id="PF04542">
    <property type="entry name" value="Sigma70_r2"/>
    <property type="match status" value="1"/>
</dbReference>
<dbReference type="InterPro" id="IPR032710">
    <property type="entry name" value="NTF2-like_dom_sf"/>
</dbReference>
<dbReference type="PANTHER" id="PTHR30173">
    <property type="entry name" value="SIGMA 19 FACTOR"/>
    <property type="match status" value="1"/>
</dbReference>
<dbReference type="InterPro" id="IPR013249">
    <property type="entry name" value="RNA_pol_sigma70_r4_t2"/>
</dbReference>
<dbReference type="SUPFAM" id="SSF88946">
    <property type="entry name" value="Sigma2 domain of RNA polymerase sigma factors"/>
    <property type="match status" value="1"/>
</dbReference>
<evidence type="ECO:0000259" key="2">
    <source>
        <dbReference type="Pfam" id="PF04542"/>
    </source>
</evidence>
<dbReference type="PANTHER" id="PTHR30173:SF36">
    <property type="entry name" value="ECF RNA POLYMERASE SIGMA FACTOR SIGJ"/>
    <property type="match status" value="1"/>
</dbReference>
<reference evidence="4 5" key="1">
    <citation type="submission" date="2018-05" db="EMBL/GenBank/DDBJ databases">
        <title>Genomic Encyclopedia of Type Strains, Phase III (KMG-III): the genomes of soil and plant-associated and newly described type strains.</title>
        <authorList>
            <person name="Whitman W."/>
        </authorList>
    </citation>
    <scope>NUCLEOTIDE SEQUENCE [LARGE SCALE GENOMIC DNA]</scope>
    <source>
        <strain evidence="4 5">CECT 5696</strain>
    </source>
</reference>
<dbReference type="NCBIfam" id="NF007214">
    <property type="entry name" value="PRK09636.1"/>
    <property type="match status" value="1"/>
</dbReference>
<dbReference type="InterPro" id="IPR052704">
    <property type="entry name" value="ECF_Sigma-70_Domain"/>
</dbReference>
<dbReference type="Gene3D" id="1.10.10.10">
    <property type="entry name" value="Winged helix-like DNA-binding domain superfamily/Winged helix DNA-binding domain"/>
    <property type="match status" value="1"/>
</dbReference>
<feature type="domain" description="RNA polymerase sigma-70 region 2" evidence="2">
    <location>
        <begin position="6"/>
        <end position="71"/>
    </location>
</feature>
<dbReference type="InterPro" id="IPR007627">
    <property type="entry name" value="RNA_pol_sigma70_r2"/>
</dbReference>
<dbReference type="InterPro" id="IPR014284">
    <property type="entry name" value="RNA_pol_sigma-70_dom"/>
</dbReference>
<accession>A0A2V2YVN7</accession>
<evidence type="ECO:0000313" key="4">
    <source>
        <dbReference type="EMBL" id="PWW05208.1"/>
    </source>
</evidence>
<dbReference type="Gene3D" id="1.10.1740.10">
    <property type="match status" value="1"/>
</dbReference>
<dbReference type="InterPro" id="IPR036388">
    <property type="entry name" value="WH-like_DNA-bd_sf"/>
</dbReference>
<dbReference type="GO" id="GO:0003677">
    <property type="term" value="F:DNA binding"/>
    <property type="evidence" value="ECO:0007669"/>
    <property type="project" value="InterPro"/>
</dbReference>